<dbReference type="Gene3D" id="3.90.226.30">
    <property type="match status" value="1"/>
</dbReference>
<dbReference type="InterPro" id="IPR048068">
    <property type="entry name" value="LarA-like"/>
</dbReference>
<dbReference type="AlphaFoldDB" id="X0TCX9"/>
<feature type="non-terminal residue" evidence="3">
    <location>
        <position position="1"/>
    </location>
</feature>
<organism evidence="3">
    <name type="scientific">marine sediment metagenome</name>
    <dbReference type="NCBI Taxonomy" id="412755"/>
    <lineage>
        <taxon>unclassified sequences</taxon>
        <taxon>metagenomes</taxon>
        <taxon>ecological metagenomes</taxon>
    </lineage>
</organism>
<dbReference type="PANTHER" id="PTHR33171">
    <property type="entry name" value="LAR_N DOMAIN-CONTAINING PROTEIN"/>
    <property type="match status" value="1"/>
</dbReference>
<proteinExistence type="predicted"/>
<gene>
    <name evidence="3" type="ORF">S01H1_07116</name>
</gene>
<dbReference type="InterPro" id="IPR018657">
    <property type="entry name" value="LarA-like_N"/>
</dbReference>
<dbReference type="EMBL" id="BARS01003671">
    <property type="protein sequence ID" value="GAF85176.1"/>
    <property type="molecule type" value="Genomic_DNA"/>
</dbReference>
<evidence type="ECO:0000313" key="3">
    <source>
        <dbReference type="EMBL" id="GAF85176.1"/>
    </source>
</evidence>
<evidence type="ECO:0000259" key="2">
    <source>
        <dbReference type="Pfam" id="PF21113"/>
    </source>
</evidence>
<sequence>TEIEFDLLPGMKGTVIHSQPIPPLADVSATIDKALAEPINSAPLTELTRKGNTVCIVFIDITRACPDYLLIPPILRELHAAGVQKEDITLLCGTGLHRPSTYEEKVAKLGTHLVEKYDVVDNEPQKPADFVDLGQTDSGIPLSVNKIAYEADLLISTGIVEPHQYAGYSGARKTVAIGAASEEMIACTHGPKMIDDPGTRLGKIRGNPFHEAITEAARRAGLRFTLNVVLDEEKRPVDIYGGEPEATFEKLATAAQGLYTVPVPHEYDVVIGGVGFPKDANLYQASRAPSYIFFAPTPVVKKGGVLITPARCEEGAGKGIGEQRFFEEMRSSPNISALLEKMRQKGYQPGAQRAFIMAKVMEVNPVVIVGAQFPEIVRETKMIHAQTMEQALEFAVKHIGRPDLDVLIIPHALLTLPFVKG</sequence>
<feature type="domain" description="Lactate racemase C-terminal" evidence="2">
    <location>
        <begin position="268"/>
        <end position="411"/>
    </location>
</feature>
<dbReference type="Pfam" id="PF09861">
    <property type="entry name" value="Lar_N"/>
    <property type="match status" value="1"/>
</dbReference>
<dbReference type="NCBIfam" id="NF033504">
    <property type="entry name" value="Ni_dep_LarA"/>
    <property type="match status" value="1"/>
</dbReference>
<dbReference type="PANTHER" id="PTHR33171:SF17">
    <property type="entry name" value="LARA-LIKE N-TERMINAL DOMAIN-CONTAINING PROTEIN"/>
    <property type="match status" value="1"/>
</dbReference>
<accession>X0TCX9</accession>
<comment type="caution">
    <text evidence="3">The sequence shown here is derived from an EMBL/GenBank/DDBJ whole genome shotgun (WGS) entry which is preliminary data.</text>
</comment>
<dbReference type="Pfam" id="PF21113">
    <property type="entry name" value="LarA_C"/>
    <property type="match status" value="1"/>
</dbReference>
<dbReference type="InterPro" id="IPR043166">
    <property type="entry name" value="LarA-like_C"/>
</dbReference>
<evidence type="ECO:0000259" key="1">
    <source>
        <dbReference type="Pfam" id="PF09861"/>
    </source>
</evidence>
<reference evidence="3" key="1">
    <citation type="journal article" date="2014" name="Front. Microbiol.">
        <title>High frequency of phylogenetically diverse reductive dehalogenase-homologous genes in deep subseafloor sedimentary metagenomes.</title>
        <authorList>
            <person name="Kawai M."/>
            <person name="Futagami T."/>
            <person name="Toyoda A."/>
            <person name="Takaki Y."/>
            <person name="Nishi S."/>
            <person name="Hori S."/>
            <person name="Arai W."/>
            <person name="Tsubouchi T."/>
            <person name="Morono Y."/>
            <person name="Uchiyama I."/>
            <person name="Ito T."/>
            <person name="Fujiyama A."/>
            <person name="Inagaki F."/>
            <person name="Takami H."/>
        </authorList>
    </citation>
    <scope>NUCLEOTIDE SEQUENCE</scope>
    <source>
        <strain evidence="3">Expedition CK06-06</strain>
    </source>
</reference>
<protein>
    <submittedName>
        <fullName evidence="3">Uncharacterized protein</fullName>
    </submittedName>
</protein>
<dbReference type="Gene3D" id="3.40.50.11440">
    <property type="match status" value="1"/>
</dbReference>
<dbReference type="GO" id="GO:0050043">
    <property type="term" value="F:lactate racemase activity"/>
    <property type="evidence" value="ECO:0007669"/>
    <property type="project" value="InterPro"/>
</dbReference>
<feature type="domain" description="LarA-like N-terminal" evidence="1">
    <location>
        <begin position="4"/>
        <end position="200"/>
    </location>
</feature>
<name>X0TCX9_9ZZZZ</name>
<dbReference type="InterPro" id="IPR048520">
    <property type="entry name" value="LarA_C"/>
</dbReference>
<dbReference type="InterPro" id="IPR047926">
    <property type="entry name" value="Ni_dep_LarA"/>
</dbReference>